<dbReference type="SMART" id="SM00448">
    <property type="entry name" value="REC"/>
    <property type="match status" value="1"/>
</dbReference>
<evidence type="ECO:0000313" key="7">
    <source>
        <dbReference type="Proteomes" id="UP000664203"/>
    </source>
</evidence>
<dbReference type="PANTHER" id="PTHR43719:SF72">
    <property type="entry name" value="HISTIDINE KINASE_RESPONSE REGULATOR, PUTATIVE (AFU_ORTHOLOGUE AFUA_8G06140)-RELATED"/>
    <property type="match status" value="1"/>
</dbReference>
<name>A0A8H3JA69_9LECA</name>
<dbReference type="FunFam" id="1.10.287.130:FF:000023">
    <property type="entry name" value="Sensor histidine kinase/response regulator, putative"/>
    <property type="match status" value="1"/>
</dbReference>
<feature type="compositionally biased region" description="Polar residues" evidence="3">
    <location>
        <begin position="1002"/>
        <end position="1020"/>
    </location>
</feature>
<evidence type="ECO:0000256" key="2">
    <source>
        <dbReference type="PROSITE-ProRule" id="PRU00169"/>
    </source>
</evidence>
<feature type="compositionally biased region" description="Basic and acidic residues" evidence="3">
    <location>
        <begin position="364"/>
        <end position="383"/>
    </location>
</feature>
<sequence length="1248" mass="138876">MPSMTTVSQSQRSHELRKYVALKMKHVPGWAVADLAGVSRFFAPLDAAVGNESVRDSGFNSHIEDHGAFAAFAETVAWRLGATRVMISLIDKKSQYLLTGISRDGLQLEQENTWTGCLNGSMSDSLCENTVAVHDSTTEYPCFVVEDLPKDQRFCHLPYVDGQIAKYRFYAGTPIITNRGIRIGSFFLFDNEPRPDGLSQQQKKFLCSSAASIMKHLEMQREAAERRRVSLMSTGLARFLERRSRCLDEADDQYTALKTSDATRNDQSDQSTLSKTADSATAHPENSRPKEESSTPPNISSSEPRSSEPQSSADTSGLIKEILDCAARTLRDSLEIEAGGVVFFDTAAGFSEIGWRGAFSDPETEVRERMQASDDANEQHQRETGGSVKKRPPLSTGADPYNGQVRSSRDGYQAAEVIASSLGRGSGDSETGFRRMDCKTLQTLLNVYEDGNVWYFDEDGYFSSLEQVEQLKMKTDSKASNQQQSNIKRRRSEEIAVATVLLGKFEKARQLIFLPMWDAAAKRWYAGCFVWSHSAVPVFTDDSEIAYLAAFTNSIMVEISRLEAIRADQSKADFIGSISHEFRSPLHGILASTEFLQELTVDELQVELLATVQNCGRTLLDTINHVLDFSKINSFEKSDKHEGGSLPSELYSFTNIALLCEEIVDGQIAANCFDDISKTTSDKKVMSHKSTSQIPLRIPDAESTPGEHLVRIILDFEQQDWRFTTQPGALRRIILNIFGNALKYTDKGFIKVTMRSEDRQRAIDKGVKGLDAGKSAVSLIVQDSGRGISSEYLRHRLYTAFAQDDTFAPGAGLGLSIVWSIVHQLGGVISVRSLLRKGTEVEICLPMAQQDQASASDSYEPSSLEFQEADDAMVSLHDMSSKPIIALERSPQTTYSTSGELMILECVEKYLTDWYGFTVTTFEGWSTIPKADVIVALEQYKPPKSVSSFLSDENIPILLLDGTLISKVRKVQRLYENVGYVHQPIGPYKLARHLLARLQQTVPPRSPEQSKPHSNSQSKNSEVREADSQQQVLTIAPNATQPATDDHETKLTHDLKIVHLEDTSSAARHHKHVPSLSDDPMEWLKANVPQYQPRPRPPQAPDNILPTKTDQDVKGHEGLQILAVDDNEINLQLLQRYLSKRKEDKVDNARDGFEAVAAVRNAASQYDIIFMDISMPGMDGFEATKKIRQYEAEQEVCSRSYIVALTGLGAGSDRDKAAKCGFDDYMMKPISFQNVGKLLKKMSSERKP</sequence>
<dbReference type="GO" id="GO:0000155">
    <property type="term" value="F:phosphorelay sensor kinase activity"/>
    <property type="evidence" value="ECO:0007669"/>
    <property type="project" value="InterPro"/>
</dbReference>
<keyword evidence="1 2" id="KW-0597">Phosphoprotein</keyword>
<evidence type="ECO:0000313" key="6">
    <source>
        <dbReference type="EMBL" id="CAF9943627.1"/>
    </source>
</evidence>
<feature type="modified residue" description="4-aspartylphosphate" evidence="2">
    <location>
        <position position="1172"/>
    </location>
</feature>
<dbReference type="InterPro" id="IPR004358">
    <property type="entry name" value="Sig_transdc_His_kin-like_C"/>
</dbReference>
<dbReference type="SUPFAM" id="SSF55874">
    <property type="entry name" value="ATPase domain of HSP90 chaperone/DNA topoisomerase II/histidine kinase"/>
    <property type="match status" value="1"/>
</dbReference>
<dbReference type="PROSITE" id="PS50110">
    <property type="entry name" value="RESPONSE_REGULATORY"/>
    <property type="match status" value="1"/>
</dbReference>
<accession>A0A8H3JA69</accession>
<dbReference type="PANTHER" id="PTHR43719">
    <property type="entry name" value="TWO-COMPONENT HISTIDINE KINASE"/>
    <property type="match status" value="1"/>
</dbReference>
<dbReference type="AlphaFoldDB" id="A0A8H3JA69"/>
<dbReference type="PROSITE" id="PS50109">
    <property type="entry name" value="HIS_KIN"/>
    <property type="match status" value="1"/>
</dbReference>
<organism evidence="6 7">
    <name type="scientific">Alectoria fallacina</name>
    <dbReference type="NCBI Taxonomy" id="1903189"/>
    <lineage>
        <taxon>Eukaryota</taxon>
        <taxon>Fungi</taxon>
        <taxon>Dikarya</taxon>
        <taxon>Ascomycota</taxon>
        <taxon>Pezizomycotina</taxon>
        <taxon>Lecanoromycetes</taxon>
        <taxon>OSLEUM clade</taxon>
        <taxon>Lecanoromycetidae</taxon>
        <taxon>Lecanorales</taxon>
        <taxon>Lecanorineae</taxon>
        <taxon>Parmeliaceae</taxon>
        <taxon>Alectoria</taxon>
    </lineage>
</organism>
<feature type="region of interest" description="Disordered" evidence="3">
    <location>
        <begin position="1002"/>
        <end position="1030"/>
    </location>
</feature>
<dbReference type="InterPro" id="IPR001789">
    <property type="entry name" value="Sig_transdc_resp-reg_receiver"/>
</dbReference>
<dbReference type="SMART" id="SM00387">
    <property type="entry name" value="HATPase_c"/>
    <property type="match status" value="1"/>
</dbReference>
<reference evidence="6" key="1">
    <citation type="submission" date="2021-03" db="EMBL/GenBank/DDBJ databases">
        <authorList>
            <person name="Tagirdzhanova G."/>
        </authorList>
    </citation>
    <scope>NUCLEOTIDE SEQUENCE</scope>
</reference>
<dbReference type="Gene3D" id="3.30.450.40">
    <property type="match status" value="1"/>
</dbReference>
<dbReference type="Proteomes" id="UP000664203">
    <property type="component" value="Unassembled WGS sequence"/>
</dbReference>
<dbReference type="SMART" id="SM00388">
    <property type="entry name" value="HisKA"/>
    <property type="match status" value="1"/>
</dbReference>
<dbReference type="InterPro" id="IPR005467">
    <property type="entry name" value="His_kinase_dom"/>
</dbReference>
<dbReference type="InterPro" id="IPR003661">
    <property type="entry name" value="HisK_dim/P_dom"/>
</dbReference>
<dbReference type="Gene3D" id="1.10.287.130">
    <property type="match status" value="1"/>
</dbReference>
<feature type="compositionally biased region" description="Low complexity" evidence="3">
    <location>
        <begin position="300"/>
        <end position="312"/>
    </location>
</feature>
<dbReference type="EMBL" id="CAJPDR010001143">
    <property type="protein sequence ID" value="CAF9943627.1"/>
    <property type="molecule type" value="Genomic_DNA"/>
</dbReference>
<dbReference type="Pfam" id="PF02518">
    <property type="entry name" value="HATPase_c"/>
    <property type="match status" value="1"/>
</dbReference>
<proteinExistence type="predicted"/>
<dbReference type="InterPro" id="IPR029016">
    <property type="entry name" value="GAF-like_dom_sf"/>
</dbReference>
<feature type="domain" description="Histidine kinase" evidence="4">
    <location>
        <begin position="577"/>
        <end position="849"/>
    </location>
</feature>
<dbReference type="SUPFAM" id="SSF47384">
    <property type="entry name" value="Homodimeric domain of signal transducing histidine kinase"/>
    <property type="match status" value="1"/>
</dbReference>
<dbReference type="InterPro" id="IPR011006">
    <property type="entry name" value="CheY-like_superfamily"/>
</dbReference>
<dbReference type="InterPro" id="IPR050956">
    <property type="entry name" value="2C_system_His_kinase"/>
</dbReference>
<dbReference type="Gene3D" id="3.30.565.10">
    <property type="entry name" value="Histidine kinase-like ATPase, C-terminal domain"/>
    <property type="match status" value="1"/>
</dbReference>
<gene>
    <name evidence="6" type="ORF">ALECFALPRED_000805</name>
</gene>
<dbReference type="Pfam" id="PF00072">
    <property type="entry name" value="Response_reg"/>
    <property type="match status" value="1"/>
</dbReference>
<feature type="region of interest" description="Disordered" evidence="3">
    <location>
        <begin position="258"/>
        <end position="316"/>
    </location>
</feature>
<evidence type="ECO:0000256" key="3">
    <source>
        <dbReference type="SAM" id="MobiDB-lite"/>
    </source>
</evidence>
<dbReference type="CDD" id="cd00082">
    <property type="entry name" value="HisKA"/>
    <property type="match status" value="1"/>
</dbReference>
<protein>
    <submittedName>
        <fullName evidence="6">Uncharacterized protein</fullName>
    </submittedName>
</protein>
<keyword evidence="7" id="KW-1185">Reference proteome</keyword>
<dbReference type="Pfam" id="PF00512">
    <property type="entry name" value="HisKA"/>
    <property type="match status" value="1"/>
</dbReference>
<comment type="caution">
    <text evidence="6">The sequence shown here is derived from an EMBL/GenBank/DDBJ whole genome shotgun (WGS) entry which is preliminary data.</text>
</comment>
<dbReference type="InterPro" id="IPR003594">
    <property type="entry name" value="HATPase_dom"/>
</dbReference>
<feature type="region of interest" description="Disordered" evidence="3">
    <location>
        <begin position="361"/>
        <end position="407"/>
    </location>
</feature>
<dbReference type="Gene3D" id="3.40.50.2300">
    <property type="match status" value="1"/>
</dbReference>
<dbReference type="PRINTS" id="PR00344">
    <property type="entry name" value="BCTRLSENSOR"/>
</dbReference>
<dbReference type="InterPro" id="IPR036890">
    <property type="entry name" value="HATPase_C_sf"/>
</dbReference>
<feature type="domain" description="Response regulatory" evidence="5">
    <location>
        <begin position="1120"/>
        <end position="1243"/>
    </location>
</feature>
<dbReference type="InterPro" id="IPR036097">
    <property type="entry name" value="HisK_dim/P_sf"/>
</dbReference>
<dbReference type="SUPFAM" id="SSF52172">
    <property type="entry name" value="CheY-like"/>
    <property type="match status" value="1"/>
</dbReference>
<evidence type="ECO:0000256" key="1">
    <source>
        <dbReference type="ARBA" id="ARBA00022553"/>
    </source>
</evidence>
<dbReference type="OrthoDB" id="303614at2759"/>
<feature type="compositionally biased region" description="Polar residues" evidence="3">
    <location>
        <begin position="268"/>
        <end position="279"/>
    </location>
</feature>
<evidence type="ECO:0000259" key="4">
    <source>
        <dbReference type="PROSITE" id="PS50109"/>
    </source>
</evidence>
<dbReference type="CDD" id="cd17546">
    <property type="entry name" value="REC_hyHK_CKI1_RcsC-like"/>
    <property type="match status" value="1"/>
</dbReference>
<dbReference type="SUPFAM" id="SSF55781">
    <property type="entry name" value="GAF domain-like"/>
    <property type="match status" value="1"/>
</dbReference>
<evidence type="ECO:0000259" key="5">
    <source>
        <dbReference type="PROSITE" id="PS50110"/>
    </source>
</evidence>